<protein>
    <submittedName>
        <fullName evidence="1">Uncharacterized protein</fullName>
    </submittedName>
</protein>
<evidence type="ECO:0000313" key="2">
    <source>
        <dbReference type="Proteomes" id="UP000075880"/>
    </source>
</evidence>
<reference evidence="1" key="1">
    <citation type="submission" date="2024-04" db="UniProtKB">
        <authorList>
            <consortium name="EnsemblMetazoa"/>
        </authorList>
    </citation>
    <scope>IDENTIFICATION</scope>
    <source>
        <strain evidence="1">EBRO</strain>
    </source>
</reference>
<proteinExistence type="predicted"/>
<accession>A0AAG5DJ81</accession>
<dbReference type="Proteomes" id="UP000075880">
    <property type="component" value="Unassembled WGS sequence"/>
</dbReference>
<evidence type="ECO:0000313" key="1">
    <source>
        <dbReference type="EnsemblMetazoa" id="ENSAATROPP011080"/>
    </source>
</evidence>
<sequence>PAALVTLRKAEHTRRTSNDFLSDAPNRIREVLQRMNIFHRSRKTDGPSCSRGLWNIRPMFA</sequence>
<dbReference type="AlphaFoldDB" id="A0AAG5DJ81"/>
<name>A0AAG5DJ81_ANOAO</name>
<dbReference type="EnsemblMetazoa" id="ENSAATROPT012218">
    <property type="protein sequence ID" value="ENSAATROPP011080"/>
    <property type="gene ID" value="ENSAATROPG009941"/>
</dbReference>
<keyword evidence="2" id="KW-1185">Reference proteome</keyword>
<organism evidence="1 2">
    <name type="scientific">Anopheles atroparvus</name>
    <name type="common">European mosquito</name>
    <dbReference type="NCBI Taxonomy" id="41427"/>
    <lineage>
        <taxon>Eukaryota</taxon>
        <taxon>Metazoa</taxon>
        <taxon>Ecdysozoa</taxon>
        <taxon>Arthropoda</taxon>
        <taxon>Hexapoda</taxon>
        <taxon>Insecta</taxon>
        <taxon>Pterygota</taxon>
        <taxon>Neoptera</taxon>
        <taxon>Endopterygota</taxon>
        <taxon>Diptera</taxon>
        <taxon>Nematocera</taxon>
        <taxon>Culicoidea</taxon>
        <taxon>Culicidae</taxon>
        <taxon>Anophelinae</taxon>
        <taxon>Anopheles</taxon>
    </lineage>
</organism>